<gene>
    <name evidence="1" type="ORF">ATI61_13311</name>
</gene>
<keyword evidence="2" id="KW-1185">Reference proteome</keyword>
<proteinExistence type="predicted"/>
<evidence type="ECO:0000313" key="1">
    <source>
        <dbReference type="EMBL" id="REG14219.1"/>
    </source>
</evidence>
<dbReference type="EMBL" id="QUMU01000033">
    <property type="protein sequence ID" value="REG14219.1"/>
    <property type="molecule type" value="Genomic_DNA"/>
</dbReference>
<dbReference type="Proteomes" id="UP000256345">
    <property type="component" value="Unassembled WGS sequence"/>
</dbReference>
<reference evidence="1 2" key="1">
    <citation type="submission" date="2018-08" db="EMBL/GenBank/DDBJ databases">
        <title>Genomic Encyclopedia of Archaeal and Bacterial Type Strains, Phase II (KMG-II): from individual species to whole genera.</title>
        <authorList>
            <person name="Goeker M."/>
        </authorList>
    </citation>
    <scope>NUCLEOTIDE SEQUENCE [LARGE SCALE GENOMIC DNA]</scope>
    <source>
        <strain evidence="1 2">DSM 2261</strain>
    </source>
</reference>
<dbReference type="Gene3D" id="1.10.10.10">
    <property type="entry name" value="Winged helix-like DNA-binding domain superfamily/Winged helix DNA-binding domain"/>
    <property type="match status" value="1"/>
</dbReference>
<protein>
    <submittedName>
        <fullName evidence="1">RNA polymerase sigma-70 factor (ECF subfamily)</fullName>
    </submittedName>
</protein>
<sequence>MHEAFAKFLSIQESLRGGAAPFTILYQMVTHRAVDRLRRRSRWTGRLLPHENDDGPKTAEMRLEMLMADAGGLSRVEAAQNLALLTQGEEEQVVTAAFLYFADGLSAKQVGQVLNLHPRKVTKILEQFVKRAKARQARIDAEVSP</sequence>
<dbReference type="InterPro" id="IPR036388">
    <property type="entry name" value="WH-like_DNA-bd_sf"/>
</dbReference>
<accession>A0ABX9JK72</accession>
<organism evidence="1 2">
    <name type="scientific">Archangium gephyra</name>
    <dbReference type="NCBI Taxonomy" id="48"/>
    <lineage>
        <taxon>Bacteria</taxon>
        <taxon>Pseudomonadati</taxon>
        <taxon>Myxococcota</taxon>
        <taxon>Myxococcia</taxon>
        <taxon>Myxococcales</taxon>
        <taxon>Cystobacterineae</taxon>
        <taxon>Archangiaceae</taxon>
        <taxon>Archangium</taxon>
    </lineage>
</organism>
<name>A0ABX9JK72_9BACT</name>
<evidence type="ECO:0000313" key="2">
    <source>
        <dbReference type="Proteomes" id="UP000256345"/>
    </source>
</evidence>
<comment type="caution">
    <text evidence="1">The sequence shown here is derived from an EMBL/GenBank/DDBJ whole genome shotgun (WGS) entry which is preliminary data.</text>
</comment>